<dbReference type="InterPro" id="IPR029787">
    <property type="entry name" value="Nucleotide_cyclase"/>
</dbReference>
<sequence length="592" mass="66679">MSFMASKVLLLTDTPMINKIITSAFDDERFTIQELSSEGDDFFENIIEFRPDLVFLRTELKGANGITVCDRIKSERALGHAKVVFLSGNPQIREEAIQHRADQFLMLPFQKDDVSKLITLLVPTIPTVLYVDDSDLFHRVCVPPLREEGFHVVEAWDGREALTQVDTHDIDIIVTDVEMPEMDGLTLCHNVRSTMTQDIPILLLTSQTSEEAVAKGFDAGADDYLVKPVVIPELVTRIRRLLNSGSDQERPERILVVDDSEMVRTNLRNALSAQGFRVDEAEDGLVGLGMALKKSYSLILTDFEMPNLDGLDFCYRIRNHDNKQTANTPILFVTSRDSKADMVKVRSLGIQAYISKPFQADRVVAEVERVLADRRLEQQRQSFRNYLSHLSNHKMVDLYDQESGIADDQFRTMLYVDIVGFGGICRNLDAQTLVTFLNGYFERCCEIMVRFNATVDKMTNDALYVSFDRQEDGAHRAVTAAQALVDALPQIQQSVGQDFKVRIGVHAGRIVLGNIGSSYRDRNFTVIGDNVEITQLTARVIKEDNSIVLSEAVQKLVADKVACTDLGKRNLHGDKEIGLVRMDRLSEAYVME</sequence>
<dbReference type="CDD" id="cd00156">
    <property type="entry name" value="REC"/>
    <property type="match status" value="1"/>
</dbReference>
<dbReference type="CDD" id="cd07302">
    <property type="entry name" value="CHD"/>
    <property type="match status" value="1"/>
</dbReference>
<dbReference type="PROSITE" id="PS50110">
    <property type="entry name" value="RESPONSE_REGULATORY"/>
    <property type="match status" value="3"/>
</dbReference>
<evidence type="ECO:0000256" key="2">
    <source>
        <dbReference type="PROSITE-ProRule" id="PRU00169"/>
    </source>
</evidence>
<dbReference type="GO" id="GO:0000160">
    <property type="term" value="P:phosphorelay signal transduction system"/>
    <property type="evidence" value="ECO:0007669"/>
    <property type="project" value="InterPro"/>
</dbReference>
<protein>
    <submittedName>
        <fullName evidence="5">Chemotaxis protein CheY</fullName>
    </submittedName>
</protein>
<feature type="domain" description="Guanylate cyclase" evidence="4">
    <location>
        <begin position="412"/>
        <end position="538"/>
    </location>
</feature>
<dbReference type="InterPro" id="IPR001054">
    <property type="entry name" value="A/G_cyclase"/>
</dbReference>
<dbReference type="GO" id="GO:0009190">
    <property type="term" value="P:cyclic nucleotide biosynthetic process"/>
    <property type="evidence" value="ECO:0007669"/>
    <property type="project" value="InterPro"/>
</dbReference>
<evidence type="ECO:0000256" key="1">
    <source>
        <dbReference type="ARBA" id="ARBA00022553"/>
    </source>
</evidence>
<evidence type="ECO:0000259" key="4">
    <source>
        <dbReference type="PROSITE" id="PS50125"/>
    </source>
</evidence>
<organism evidence="5">
    <name type="scientific">Magnetococcus massalia (strain MO-1)</name>
    <dbReference type="NCBI Taxonomy" id="451514"/>
    <lineage>
        <taxon>Bacteria</taxon>
        <taxon>Pseudomonadati</taxon>
        <taxon>Pseudomonadota</taxon>
        <taxon>Magnetococcia</taxon>
        <taxon>Magnetococcales</taxon>
        <taxon>Magnetococcaceae</taxon>
        <taxon>Magnetococcus</taxon>
    </lineage>
</organism>
<feature type="modified residue" description="4-aspartylphosphate" evidence="2">
    <location>
        <position position="176"/>
    </location>
</feature>
<dbReference type="PROSITE" id="PS50125">
    <property type="entry name" value="GUANYLATE_CYCLASE_2"/>
    <property type="match status" value="1"/>
</dbReference>
<name>A0A1S7LGV9_MAGMO</name>
<dbReference type="PANTHER" id="PTHR44591">
    <property type="entry name" value="STRESS RESPONSE REGULATOR PROTEIN 1"/>
    <property type="match status" value="1"/>
</dbReference>
<dbReference type="Pfam" id="PF00211">
    <property type="entry name" value="Guanylate_cyc"/>
    <property type="match status" value="1"/>
</dbReference>
<dbReference type="InterPro" id="IPR011006">
    <property type="entry name" value="CheY-like_superfamily"/>
</dbReference>
<dbReference type="SUPFAM" id="SSF55073">
    <property type="entry name" value="Nucleotide cyclase"/>
    <property type="match status" value="1"/>
</dbReference>
<feature type="domain" description="Response regulatory" evidence="3">
    <location>
        <begin position="253"/>
        <end position="371"/>
    </location>
</feature>
<dbReference type="InterPro" id="IPR050595">
    <property type="entry name" value="Bact_response_regulator"/>
</dbReference>
<evidence type="ECO:0000259" key="3">
    <source>
        <dbReference type="PROSITE" id="PS50110"/>
    </source>
</evidence>
<dbReference type="GO" id="GO:0004016">
    <property type="term" value="F:adenylate cyclase activity"/>
    <property type="evidence" value="ECO:0007669"/>
    <property type="project" value="UniProtKB-ARBA"/>
</dbReference>
<dbReference type="EMBL" id="LO017727">
    <property type="protein sequence ID" value="CRH05778.1"/>
    <property type="molecule type" value="Genomic_DNA"/>
</dbReference>
<keyword evidence="1 2" id="KW-0597">Phosphoprotein</keyword>
<feature type="modified residue" description="4-aspartylphosphate" evidence="2">
    <location>
        <position position="302"/>
    </location>
</feature>
<dbReference type="SMART" id="SM00448">
    <property type="entry name" value="REC"/>
    <property type="match status" value="3"/>
</dbReference>
<dbReference type="Gene3D" id="3.30.70.1230">
    <property type="entry name" value="Nucleotide cyclase"/>
    <property type="match status" value="1"/>
</dbReference>
<dbReference type="SMART" id="SM00044">
    <property type="entry name" value="CYCc"/>
    <property type="match status" value="1"/>
</dbReference>
<feature type="domain" description="Response regulatory" evidence="3">
    <location>
        <begin position="127"/>
        <end position="242"/>
    </location>
</feature>
<comment type="caution">
    <text evidence="2">Lacks conserved residue(s) required for the propagation of feature annotation.</text>
</comment>
<dbReference type="Gene3D" id="3.40.50.2300">
    <property type="match status" value="3"/>
</dbReference>
<dbReference type="Pfam" id="PF00072">
    <property type="entry name" value="Response_reg"/>
    <property type="match status" value="3"/>
</dbReference>
<reference evidence="5" key="1">
    <citation type="submission" date="2015-04" db="EMBL/GenBank/DDBJ databases">
        <authorList>
            <person name="Syromyatnikov M.Y."/>
            <person name="Popov V.N."/>
        </authorList>
    </citation>
    <scope>NUCLEOTIDE SEQUENCE</scope>
    <source>
        <strain evidence="5">MO-1</strain>
    </source>
</reference>
<evidence type="ECO:0000313" key="5">
    <source>
        <dbReference type="EMBL" id="CRH05778.1"/>
    </source>
</evidence>
<dbReference type="PANTHER" id="PTHR44591:SF3">
    <property type="entry name" value="RESPONSE REGULATORY DOMAIN-CONTAINING PROTEIN"/>
    <property type="match status" value="1"/>
</dbReference>
<feature type="domain" description="Response regulatory" evidence="3">
    <location>
        <begin position="7"/>
        <end position="122"/>
    </location>
</feature>
<dbReference type="SUPFAM" id="SSF52172">
    <property type="entry name" value="CheY-like"/>
    <property type="match status" value="3"/>
</dbReference>
<proteinExistence type="predicted"/>
<dbReference type="AlphaFoldDB" id="A0A1S7LGV9"/>
<gene>
    <name evidence="5" type="primary">cheY</name>
    <name evidence="5" type="ORF">MAGMO_1591</name>
</gene>
<dbReference type="InterPro" id="IPR001789">
    <property type="entry name" value="Sig_transdc_resp-reg_receiver"/>
</dbReference>
<accession>A0A1S7LGV9</accession>
<dbReference type="CDD" id="cd17574">
    <property type="entry name" value="REC_OmpR"/>
    <property type="match status" value="1"/>
</dbReference>